<protein>
    <submittedName>
        <fullName evidence="1">Uncharacterized protein</fullName>
    </submittedName>
</protein>
<proteinExistence type="predicted"/>
<organism evidence="1 2">
    <name type="scientific">Bauhinia variegata</name>
    <name type="common">Purple orchid tree</name>
    <name type="synonym">Phanera variegata</name>
    <dbReference type="NCBI Taxonomy" id="167791"/>
    <lineage>
        <taxon>Eukaryota</taxon>
        <taxon>Viridiplantae</taxon>
        <taxon>Streptophyta</taxon>
        <taxon>Embryophyta</taxon>
        <taxon>Tracheophyta</taxon>
        <taxon>Spermatophyta</taxon>
        <taxon>Magnoliopsida</taxon>
        <taxon>eudicotyledons</taxon>
        <taxon>Gunneridae</taxon>
        <taxon>Pentapetalae</taxon>
        <taxon>rosids</taxon>
        <taxon>fabids</taxon>
        <taxon>Fabales</taxon>
        <taxon>Fabaceae</taxon>
        <taxon>Cercidoideae</taxon>
        <taxon>Cercideae</taxon>
        <taxon>Bauhiniinae</taxon>
        <taxon>Bauhinia</taxon>
    </lineage>
</organism>
<evidence type="ECO:0000313" key="2">
    <source>
        <dbReference type="Proteomes" id="UP000828941"/>
    </source>
</evidence>
<keyword evidence="2" id="KW-1185">Reference proteome</keyword>
<dbReference type="Proteomes" id="UP000828941">
    <property type="component" value="Chromosome 5"/>
</dbReference>
<sequence>MEFRVCSFLGLLILSSFLSPQAKGQGTGSVLLIDSFSNQLFRARSSRDEAQCPSMLLEEVGAAVSVLLAPSTLSAAGSSKLNEVLVPNPFQKPRAVFMLEVEGINDLKLVQEHDMSSSAYRSIHILGSDKADIYLPGANVHCQM</sequence>
<name>A0ACB9PCV3_BAUVA</name>
<accession>A0ACB9PCV3</accession>
<gene>
    <name evidence="1" type="ORF">L6164_013302</name>
</gene>
<reference evidence="1 2" key="1">
    <citation type="journal article" date="2022" name="DNA Res.">
        <title>Chromosomal-level genome assembly of the orchid tree Bauhinia variegata (Leguminosae; Cercidoideae) supports the allotetraploid origin hypothesis of Bauhinia.</title>
        <authorList>
            <person name="Zhong Y."/>
            <person name="Chen Y."/>
            <person name="Zheng D."/>
            <person name="Pang J."/>
            <person name="Liu Y."/>
            <person name="Luo S."/>
            <person name="Meng S."/>
            <person name="Qian L."/>
            <person name="Wei D."/>
            <person name="Dai S."/>
            <person name="Zhou R."/>
        </authorList>
    </citation>
    <scope>NUCLEOTIDE SEQUENCE [LARGE SCALE GENOMIC DNA]</scope>
    <source>
        <strain evidence="1">BV-YZ2020</strain>
    </source>
</reference>
<evidence type="ECO:0000313" key="1">
    <source>
        <dbReference type="EMBL" id="KAI4346233.1"/>
    </source>
</evidence>
<comment type="caution">
    <text evidence="1">The sequence shown here is derived from an EMBL/GenBank/DDBJ whole genome shotgun (WGS) entry which is preliminary data.</text>
</comment>
<dbReference type="EMBL" id="CM039430">
    <property type="protein sequence ID" value="KAI4346233.1"/>
    <property type="molecule type" value="Genomic_DNA"/>
</dbReference>